<feature type="region of interest" description="Disordered" evidence="5">
    <location>
        <begin position="785"/>
        <end position="814"/>
    </location>
</feature>
<keyword evidence="4" id="KW-0539">Nucleus</keyword>
<keyword evidence="2" id="KW-0805">Transcription regulation</keyword>
<dbReference type="STRING" id="1257118.L8HL60"/>
<comment type="subcellular location">
    <subcellularLocation>
        <location evidence="1">Nucleus</location>
    </subcellularLocation>
</comment>
<evidence type="ECO:0000259" key="6">
    <source>
        <dbReference type="Pfam" id="PF10497"/>
    </source>
</evidence>
<evidence type="ECO:0000256" key="1">
    <source>
        <dbReference type="ARBA" id="ARBA00004123"/>
    </source>
</evidence>
<feature type="region of interest" description="Disordered" evidence="5">
    <location>
        <begin position="359"/>
        <end position="460"/>
    </location>
</feature>
<dbReference type="Pfam" id="PF15613">
    <property type="entry name" value="WSD"/>
    <property type="match status" value="1"/>
</dbReference>
<protein>
    <submittedName>
        <fullName evidence="9">Uncharacterized protein</fullName>
    </submittedName>
</protein>
<dbReference type="KEGG" id="acan:ACA1_293740"/>
<dbReference type="InterPro" id="IPR053271">
    <property type="entry name" value="DDT_domain"/>
</dbReference>
<dbReference type="InterPro" id="IPR022702">
    <property type="entry name" value="Cytosine_MeTrfase1_RFD"/>
</dbReference>
<dbReference type="EMBL" id="KB007805">
    <property type="protein sequence ID" value="ELR25413.1"/>
    <property type="molecule type" value="Genomic_DNA"/>
</dbReference>
<sequence>MSASSFHLILKTRFRQQRKGELAAAVKTSHQQQYILALFEANFLLLMILPATKNVSADGLKYQDERKLPAYYNEDIIPDPETGLNLPVRILDYFYFCDAVQFVPLEHLDRATLLGYGLAVLPPEKTAELAEGAASSTAIAFEVDEWSIEYGSPPMLWLKSKRAWYQLLQPEPRYQRYFRTVQSKFDVCTGIHKLMEADKKVSYADVVAHMHDRYGITEDYLVKEAASVLKGLLKAYPEYRTTPFFRKLRDVSTAMKSRSVKPNTSPRKEKEVDRARASDSPSATSIRRRRRLCHHCKTELSSTAMDHQKCGDCRKVYCADCLKDNYEIKLGTIKGTPWVCLACEGLCTCKACLKSNGNGDGASNAGRKRKTPSAADSEGLRRKEDEKRRRLARDAEEAREKEELKCLANEAKGKESAPTDPKERERREGKERRRQEQLQAQEKRVELAGQREPRNLEAAMSQPLGYDRHGNRYWWIREPLSPRKQVGRIFVEQAPNQGGHPSQLEVLQWSFYETKEDLARLMRDLNVNDTREKALYPELKRYYDNIPYADLCDKEKKQKKEREERQRRAEVRRDRFMCSRAEPTEEEEEEEEEKKKKKKKVEEEVNQRTNAMKGTKATEATPTKLRRRGRRGKIPWTCTRGSIREQILGLELSLPHYMLLDRLSYTKEITAWRQKVAKERSPAVLCELMLFMEAHLTSEALKGWHDSPMQKIWRRFCRGREATSLREVALALDHLECAIQWQHAKQELKPCTGCDRSCHPMQLKLVPSGERYYCSSCLANSTNPGLMLRRSKRPVDDDEDDDDADEEEDDGKGE</sequence>
<dbReference type="OrthoDB" id="2798at2759"/>
<gene>
    <name evidence="9" type="ORF">ACA1_293740</name>
</gene>
<evidence type="ECO:0000256" key="3">
    <source>
        <dbReference type="ARBA" id="ARBA00023163"/>
    </source>
</evidence>
<feature type="compositionally biased region" description="Basic and acidic residues" evidence="5">
    <location>
        <begin position="266"/>
        <end position="277"/>
    </location>
</feature>
<dbReference type="GO" id="GO:0005634">
    <property type="term" value="C:nucleus"/>
    <property type="evidence" value="ECO:0007669"/>
    <property type="project" value="UniProtKB-SubCell"/>
</dbReference>
<proteinExistence type="predicted"/>
<dbReference type="Pfam" id="PF10497">
    <property type="entry name" value="zf-4CXXC_R1"/>
    <property type="match status" value="1"/>
</dbReference>
<feature type="domain" description="WHIM2" evidence="8">
    <location>
        <begin position="461"/>
        <end position="542"/>
    </location>
</feature>
<evidence type="ECO:0000256" key="2">
    <source>
        <dbReference type="ARBA" id="ARBA00023015"/>
    </source>
</evidence>
<feature type="domain" description="RFTS" evidence="7">
    <location>
        <begin position="141"/>
        <end position="209"/>
    </location>
</feature>
<evidence type="ECO:0000259" key="8">
    <source>
        <dbReference type="Pfam" id="PF15613"/>
    </source>
</evidence>
<dbReference type="VEuPathDB" id="AmoebaDB:ACA1_293740"/>
<evidence type="ECO:0000313" key="9">
    <source>
        <dbReference type="EMBL" id="ELR25413.1"/>
    </source>
</evidence>
<feature type="domain" description="Zinc-finger" evidence="6">
    <location>
        <begin position="291"/>
        <end position="358"/>
    </location>
</feature>
<reference evidence="9 10" key="1">
    <citation type="journal article" date="2013" name="Genome Biol.">
        <title>Genome of Acanthamoeba castellanii highlights extensive lateral gene transfer and early evolution of tyrosine kinase signaling.</title>
        <authorList>
            <person name="Clarke M."/>
            <person name="Lohan A.J."/>
            <person name="Liu B."/>
            <person name="Lagkouvardos I."/>
            <person name="Roy S."/>
            <person name="Zafar N."/>
            <person name="Bertelli C."/>
            <person name="Schilde C."/>
            <person name="Kianianmomeni A."/>
            <person name="Burglin T.R."/>
            <person name="Frech C."/>
            <person name="Turcotte B."/>
            <person name="Kopec K.O."/>
            <person name="Synnott J.M."/>
            <person name="Choo C."/>
            <person name="Paponov I."/>
            <person name="Finkler A."/>
            <person name="Soon Heng Tan C."/>
            <person name="Hutchins A.P."/>
            <person name="Weinmeier T."/>
            <person name="Rattei T."/>
            <person name="Chu J.S."/>
            <person name="Gimenez G."/>
            <person name="Irimia M."/>
            <person name="Rigden D.J."/>
            <person name="Fitzpatrick D.A."/>
            <person name="Lorenzo-Morales J."/>
            <person name="Bateman A."/>
            <person name="Chiu C.H."/>
            <person name="Tang P."/>
            <person name="Hegemann P."/>
            <person name="Fromm H."/>
            <person name="Raoult D."/>
            <person name="Greub G."/>
            <person name="Miranda-Saavedra D."/>
            <person name="Chen N."/>
            <person name="Nash P."/>
            <person name="Ginger M.L."/>
            <person name="Horn M."/>
            <person name="Schaap P."/>
            <person name="Caler L."/>
            <person name="Loftus B."/>
        </authorList>
    </citation>
    <scope>NUCLEOTIDE SEQUENCE [LARGE SCALE GENOMIC DNA]</scope>
    <source>
        <strain evidence="9 10">Neff</strain>
    </source>
</reference>
<feature type="compositionally biased region" description="Acidic residues" evidence="5">
    <location>
        <begin position="796"/>
        <end position="814"/>
    </location>
</feature>
<name>L8HL60_ACACF</name>
<evidence type="ECO:0000256" key="5">
    <source>
        <dbReference type="SAM" id="MobiDB-lite"/>
    </source>
</evidence>
<feature type="compositionally biased region" description="Polar residues" evidence="5">
    <location>
        <begin position="256"/>
        <end position="265"/>
    </location>
</feature>
<feature type="compositionally biased region" description="Basic and acidic residues" evidence="5">
    <location>
        <begin position="378"/>
        <end position="455"/>
    </location>
</feature>
<dbReference type="PANTHER" id="PTHR15546:SF2">
    <property type="entry name" value="DDT DOMAIN-CONTAINING PROTEIN DDB_G0282237"/>
    <property type="match status" value="1"/>
</dbReference>
<evidence type="ECO:0000259" key="7">
    <source>
        <dbReference type="Pfam" id="PF12047"/>
    </source>
</evidence>
<keyword evidence="10" id="KW-1185">Reference proteome</keyword>
<dbReference type="CDD" id="cd00065">
    <property type="entry name" value="FYVE_like_SF"/>
    <property type="match status" value="1"/>
</dbReference>
<evidence type="ECO:0000256" key="4">
    <source>
        <dbReference type="ARBA" id="ARBA00023242"/>
    </source>
</evidence>
<dbReference type="GeneID" id="14926466"/>
<dbReference type="PANTHER" id="PTHR15546">
    <property type="entry name" value="BROMODOMAIN ADJACENT TO ZINC FINGER DOMAIN, 2A"/>
    <property type="match status" value="1"/>
</dbReference>
<feature type="region of interest" description="Disordered" evidence="5">
    <location>
        <begin position="256"/>
        <end position="286"/>
    </location>
</feature>
<dbReference type="InterPro" id="IPR018866">
    <property type="entry name" value="Znf-4CXXC_R1"/>
</dbReference>
<dbReference type="RefSeq" id="XP_004368168.1">
    <property type="nucleotide sequence ID" value="XM_004368111.1"/>
</dbReference>
<organism evidence="9 10">
    <name type="scientific">Acanthamoeba castellanii (strain ATCC 30010 / Neff)</name>
    <dbReference type="NCBI Taxonomy" id="1257118"/>
    <lineage>
        <taxon>Eukaryota</taxon>
        <taxon>Amoebozoa</taxon>
        <taxon>Discosea</taxon>
        <taxon>Longamoebia</taxon>
        <taxon>Centramoebida</taxon>
        <taxon>Acanthamoebidae</taxon>
        <taxon>Acanthamoeba</taxon>
    </lineage>
</organism>
<evidence type="ECO:0000313" key="10">
    <source>
        <dbReference type="Proteomes" id="UP000011083"/>
    </source>
</evidence>
<dbReference type="Proteomes" id="UP000011083">
    <property type="component" value="Unassembled WGS sequence"/>
</dbReference>
<accession>L8HL60</accession>
<keyword evidence="3" id="KW-0804">Transcription</keyword>
<feature type="compositionally biased region" description="Basic and acidic residues" evidence="5">
    <location>
        <begin position="555"/>
        <end position="577"/>
    </location>
</feature>
<dbReference type="InterPro" id="IPR028941">
    <property type="entry name" value="WHIM2_dom"/>
</dbReference>
<dbReference type="Pfam" id="PF12047">
    <property type="entry name" value="DNMT1-RFD"/>
    <property type="match status" value="1"/>
</dbReference>
<feature type="region of interest" description="Disordered" evidence="5">
    <location>
        <begin position="555"/>
        <end position="628"/>
    </location>
</feature>
<dbReference type="AlphaFoldDB" id="L8HL60"/>